<organism evidence="2 3">
    <name type="scientific">Roseospira navarrensis</name>
    <dbReference type="NCBI Taxonomy" id="140058"/>
    <lineage>
        <taxon>Bacteria</taxon>
        <taxon>Pseudomonadati</taxon>
        <taxon>Pseudomonadota</taxon>
        <taxon>Alphaproteobacteria</taxon>
        <taxon>Rhodospirillales</taxon>
        <taxon>Rhodospirillaceae</taxon>
        <taxon>Roseospira</taxon>
    </lineage>
</organism>
<dbReference type="EMBL" id="WIVE01000017">
    <property type="protein sequence ID" value="MQX36336.1"/>
    <property type="molecule type" value="Genomic_DNA"/>
</dbReference>
<accession>A0A7X2D322</accession>
<dbReference type="SMART" id="SM01012">
    <property type="entry name" value="ANTAR"/>
    <property type="match status" value="1"/>
</dbReference>
<dbReference type="GO" id="GO:0003723">
    <property type="term" value="F:RNA binding"/>
    <property type="evidence" value="ECO:0007669"/>
    <property type="project" value="InterPro"/>
</dbReference>
<dbReference type="Pfam" id="PF03861">
    <property type="entry name" value="ANTAR"/>
    <property type="match status" value="1"/>
</dbReference>
<dbReference type="PROSITE" id="PS50921">
    <property type="entry name" value="ANTAR"/>
    <property type="match status" value="1"/>
</dbReference>
<evidence type="ECO:0000313" key="3">
    <source>
        <dbReference type="Proteomes" id="UP000434582"/>
    </source>
</evidence>
<evidence type="ECO:0000259" key="1">
    <source>
        <dbReference type="PROSITE" id="PS50921"/>
    </source>
</evidence>
<keyword evidence="3" id="KW-1185">Reference proteome</keyword>
<proteinExistence type="predicted"/>
<protein>
    <submittedName>
        <fullName evidence="2">ANTAR domain-containing protein</fullName>
    </submittedName>
</protein>
<dbReference type="SUPFAM" id="SSF52172">
    <property type="entry name" value="CheY-like"/>
    <property type="match status" value="1"/>
</dbReference>
<dbReference type="RefSeq" id="WP_153342742.1">
    <property type="nucleotide sequence ID" value="NZ_WIVE01000017.1"/>
</dbReference>
<dbReference type="InterPro" id="IPR011006">
    <property type="entry name" value="CheY-like_superfamily"/>
</dbReference>
<reference evidence="2 3" key="1">
    <citation type="submission" date="2019-10" db="EMBL/GenBank/DDBJ databases">
        <title>Draft whole-genome sequence of the purple nonsulfur photosynthetic bacterium Roseospira navarrensis DSM 15114.</title>
        <authorList>
            <person name="Kyndt J.A."/>
            <person name="Meyer T.E."/>
        </authorList>
    </citation>
    <scope>NUCLEOTIDE SEQUENCE [LARGE SCALE GENOMIC DNA]</scope>
    <source>
        <strain evidence="2 3">DSM 15114</strain>
    </source>
</reference>
<dbReference type="InterPro" id="IPR036388">
    <property type="entry name" value="WH-like_DNA-bd_sf"/>
</dbReference>
<dbReference type="InterPro" id="IPR005561">
    <property type="entry name" value="ANTAR"/>
</dbReference>
<dbReference type="Gene3D" id="1.10.10.10">
    <property type="entry name" value="Winged helix-like DNA-binding domain superfamily/Winged helix DNA-binding domain"/>
    <property type="match status" value="1"/>
</dbReference>
<sequence>MTGRRVPLPNFRGARAVVLHRPSPQLEALTRQLDRIGLSVVRLWPELDAAAVAAADVLFFDGDMCHDEQFPWPPGDPPVPLIALAASEAPGRLEWMLAQGICAHLRKPVGAGGVFSALVFADHALAQRRALADEAADLRDRLRRRPQVARALMRLMAEEGLDENAAYRVLRAAAMQQRRSIEDYCEAIVGDDGAPPAPPRREGLS</sequence>
<dbReference type="Gene3D" id="3.40.50.2300">
    <property type="match status" value="1"/>
</dbReference>
<evidence type="ECO:0000313" key="2">
    <source>
        <dbReference type="EMBL" id="MQX36336.1"/>
    </source>
</evidence>
<dbReference type="AlphaFoldDB" id="A0A7X2D322"/>
<feature type="domain" description="ANTAR" evidence="1">
    <location>
        <begin position="128"/>
        <end position="189"/>
    </location>
</feature>
<dbReference type="OrthoDB" id="7366028at2"/>
<dbReference type="InterPro" id="IPR008327">
    <property type="entry name" value="Sig_transdc_resp-reg_antiterm"/>
</dbReference>
<dbReference type="Pfam" id="PF21332">
    <property type="entry name" value="AmiR_N"/>
    <property type="match status" value="1"/>
</dbReference>
<dbReference type="PIRSF" id="PIRSF036382">
    <property type="entry name" value="RR_antiterm"/>
    <property type="match status" value="1"/>
</dbReference>
<dbReference type="Proteomes" id="UP000434582">
    <property type="component" value="Unassembled WGS sequence"/>
</dbReference>
<comment type="caution">
    <text evidence="2">The sequence shown here is derived from an EMBL/GenBank/DDBJ whole genome shotgun (WGS) entry which is preliminary data.</text>
</comment>
<gene>
    <name evidence="2" type="ORF">GHC57_07370</name>
</gene>
<name>A0A7X2D322_9PROT</name>
<dbReference type="InterPro" id="IPR049021">
    <property type="entry name" value="AmiR_N"/>
</dbReference>